<accession>A0A9N9D7Z6</accession>
<proteinExistence type="predicted"/>
<dbReference type="AlphaFoldDB" id="A0A9N9D7Z6"/>
<comment type="caution">
    <text evidence="3">The sequence shown here is derived from an EMBL/GenBank/DDBJ whole genome shotgun (WGS) entry which is preliminary data.</text>
</comment>
<dbReference type="Proteomes" id="UP000789739">
    <property type="component" value="Unassembled WGS sequence"/>
</dbReference>
<evidence type="ECO:0000313" key="3">
    <source>
        <dbReference type="EMBL" id="CAG8628527.1"/>
    </source>
</evidence>
<organism evidence="3 4">
    <name type="scientific">Paraglomus brasilianum</name>
    <dbReference type="NCBI Taxonomy" id="144538"/>
    <lineage>
        <taxon>Eukaryota</taxon>
        <taxon>Fungi</taxon>
        <taxon>Fungi incertae sedis</taxon>
        <taxon>Mucoromycota</taxon>
        <taxon>Glomeromycotina</taxon>
        <taxon>Glomeromycetes</taxon>
        <taxon>Paraglomerales</taxon>
        <taxon>Paraglomeraceae</taxon>
        <taxon>Paraglomus</taxon>
    </lineage>
</organism>
<feature type="compositionally biased region" description="Polar residues" evidence="2">
    <location>
        <begin position="118"/>
        <end position="133"/>
    </location>
</feature>
<dbReference type="OrthoDB" id="10574503at2759"/>
<evidence type="ECO:0000256" key="2">
    <source>
        <dbReference type="SAM" id="MobiDB-lite"/>
    </source>
</evidence>
<gene>
    <name evidence="3" type="ORF">PBRASI_LOCUS9119</name>
</gene>
<reference evidence="3" key="1">
    <citation type="submission" date="2021-06" db="EMBL/GenBank/DDBJ databases">
        <authorList>
            <person name="Kallberg Y."/>
            <person name="Tangrot J."/>
            <person name="Rosling A."/>
        </authorList>
    </citation>
    <scope>NUCLEOTIDE SEQUENCE</scope>
    <source>
        <strain evidence="3">BR232B</strain>
    </source>
</reference>
<feature type="coiled-coil region" evidence="1">
    <location>
        <begin position="1"/>
        <end position="35"/>
    </location>
</feature>
<dbReference type="EMBL" id="CAJVPI010001846">
    <property type="protein sequence ID" value="CAG8628527.1"/>
    <property type="molecule type" value="Genomic_DNA"/>
</dbReference>
<sequence>MNDNEVELDKLSEKVRKYVEDMKKIDAEIKEFNESSAFMEQAIQEIGEVGAENKWTSLFNQAQAALQKAKKNVTEKVKKDIKTIHQQLKSFKSGTNTYLSKFYQKEKSKVDKLENDLVTYSNTSQTGSPNKTP</sequence>
<feature type="region of interest" description="Disordered" evidence="2">
    <location>
        <begin position="114"/>
        <end position="133"/>
    </location>
</feature>
<name>A0A9N9D7Z6_9GLOM</name>
<keyword evidence="1" id="KW-0175">Coiled coil</keyword>
<evidence type="ECO:0000256" key="1">
    <source>
        <dbReference type="SAM" id="Coils"/>
    </source>
</evidence>
<keyword evidence="4" id="KW-1185">Reference proteome</keyword>
<protein>
    <submittedName>
        <fullName evidence="3">10265_t:CDS:1</fullName>
    </submittedName>
</protein>
<evidence type="ECO:0000313" key="4">
    <source>
        <dbReference type="Proteomes" id="UP000789739"/>
    </source>
</evidence>